<dbReference type="PANTHER" id="PTHR14898">
    <property type="entry name" value="ENHANCER OF POLYCOMB"/>
    <property type="match status" value="1"/>
</dbReference>
<protein>
    <recommendedName>
        <fullName evidence="7">Enhancer of polycomb-like protein</fullName>
    </recommendedName>
</protein>
<evidence type="ECO:0000256" key="6">
    <source>
        <dbReference type="ARBA" id="ARBA00025513"/>
    </source>
</evidence>
<dbReference type="Pfam" id="PF10513">
    <property type="entry name" value="EPL1"/>
    <property type="match status" value="1"/>
</dbReference>
<feature type="compositionally biased region" description="Pro residues" evidence="8">
    <location>
        <begin position="768"/>
        <end position="782"/>
    </location>
</feature>
<keyword evidence="4 7" id="KW-0804">Transcription</keyword>
<comment type="function">
    <text evidence="6">Component of the NuA4 histone acetyltransferase complex which is involved in transcriptional activation of selected genes principally by acetylation of nucleosomal histone H4 and H2A. The NuA4 complex is also involved in DNA repair. Involved in gene silencing by neighboring heterochromatin, blockage of the silencing spreading along the chromosome, and required for cell cycle progression through G2/M.</text>
</comment>
<dbReference type="GO" id="GO:0005634">
    <property type="term" value="C:nucleus"/>
    <property type="evidence" value="ECO:0007669"/>
    <property type="project" value="UniProtKB-SubCell"/>
</dbReference>
<accession>A0A4V1IRL5</accession>
<dbReference type="Proteomes" id="UP000269721">
    <property type="component" value="Unassembled WGS sequence"/>
</dbReference>
<dbReference type="OrthoDB" id="435275at2759"/>
<name>A0A4V1IRL5_9FUNG</name>
<evidence type="ECO:0000256" key="3">
    <source>
        <dbReference type="ARBA" id="ARBA00023015"/>
    </source>
</evidence>
<keyword evidence="5 7" id="KW-0539">Nucleus</keyword>
<evidence type="ECO:0000256" key="4">
    <source>
        <dbReference type="ARBA" id="ARBA00023163"/>
    </source>
</evidence>
<evidence type="ECO:0000313" key="10">
    <source>
        <dbReference type="EMBL" id="RKO90477.1"/>
    </source>
</evidence>
<comment type="subcellular location">
    <subcellularLocation>
        <location evidence="1 7">Nucleus</location>
    </subcellularLocation>
</comment>
<keyword evidence="11" id="KW-1185">Reference proteome</keyword>
<dbReference type="EMBL" id="KZ995535">
    <property type="protein sequence ID" value="RKO90477.1"/>
    <property type="molecule type" value="Genomic_DNA"/>
</dbReference>
<feature type="compositionally biased region" description="Low complexity" evidence="8">
    <location>
        <begin position="729"/>
        <end position="767"/>
    </location>
</feature>
<proteinExistence type="inferred from homology"/>
<gene>
    <name evidence="10" type="ORF">BDK51DRAFT_36589</name>
</gene>
<dbReference type="GO" id="GO:0035267">
    <property type="term" value="C:NuA4 histone acetyltransferase complex"/>
    <property type="evidence" value="ECO:0007669"/>
    <property type="project" value="InterPro"/>
</dbReference>
<evidence type="ECO:0000256" key="1">
    <source>
        <dbReference type="ARBA" id="ARBA00004123"/>
    </source>
</evidence>
<evidence type="ECO:0000313" key="11">
    <source>
        <dbReference type="Proteomes" id="UP000269721"/>
    </source>
</evidence>
<dbReference type="InterPro" id="IPR019542">
    <property type="entry name" value="Enhancer_polycomb-like_N"/>
</dbReference>
<evidence type="ECO:0000256" key="8">
    <source>
        <dbReference type="SAM" id="MobiDB-lite"/>
    </source>
</evidence>
<feature type="compositionally biased region" description="Basic and acidic residues" evidence="8">
    <location>
        <begin position="326"/>
        <end position="338"/>
    </location>
</feature>
<evidence type="ECO:0000256" key="2">
    <source>
        <dbReference type="ARBA" id="ARBA00008035"/>
    </source>
</evidence>
<feature type="region of interest" description="Disordered" evidence="8">
    <location>
        <begin position="878"/>
        <end position="985"/>
    </location>
</feature>
<dbReference type="InterPro" id="IPR024943">
    <property type="entry name" value="Enhancer_polycomb"/>
</dbReference>
<reference evidence="11" key="1">
    <citation type="journal article" date="2018" name="Nat. Microbiol.">
        <title>Leveraging single-cell genomics to expand the fungal tree of life.</title>
        <authorList>
            <person name="Ahrendt S.R."/>
            <person name="Quandt C.A."/>
            <person name="Ciobanu D."/>
            <person name="Clum A."/>
            <person name="Salamov A."/>
            <person name="Andreopoulos B."/>
            <person name="Cheng J.F."/>
            <person name="Woyke T."/>
            <person name="Pelin A."/>
            <person name="Henrissat B."/>
            <person name="Reynolds N.K."/>
            <person name="Benny G.L."/>
            <person name="Smith M.E."/>
            <person name="James T.Y."/>
            <person name="Grigoriev I.V."/>
        </authorList>
    </citation>
    <scope>NUCLEOTIDE SEQUENCE [LARGE SCALE GENOMIC DNA]</scope>
</reference>
<feature type="compositionally biased region" description="Low complexity" evidence="8">
    <location>
        <begin position="878"/>
        <end position="916"/>
    </location>
</feature>
<dbReference type="AlphaFoldDB" id="A0A4V1IRL5"/>
<feature type="domain" description="Enhancer of polycomb-like N-terminal" evidence="9">
    <location>
        <begin position="12"/>
        <end position="157"/>
    </location>
</feature>
<feature type="compositionally biased region" description="Low complexity" evidence="8">
    <location>
        <begin position="628"/>
        <end position="652"/>
    </location>
</feature>
<evidence type="ECO:0000256" key="5">
    <source>
        <dbReference type="ARBA" id="ARBA00023242"/>
    </source>
</evidence>
<evidence type="ECO:0000256" key="7">
    <source>
        <dbReference type="RuleBase" id="RU361124"/>
    </source>
</evidence>
<feature type="compositionally biased region" description="Low complexity" evidence="8">
    <location>
        <begin position="974"/>
        <end position="985"/>
    </location>
</feature>
<feature type="region of interest" description="Disordered" evidence="8">
    <location>
        <begin position="626"/>
        <end position="814"/>
    </location>
</feature>
<comment type="similarity">
    <text evidence="2 7">Belongs to the enhancer of polycomb family.</text>
</comment>
<dbReference type="GO" id="GO:0006357">
    <property type="term" value="P:regulation of transcription by RNA polymerase II"/>
    <property type="evidence" value="ECO:0007669"/>
    <property type="project" value="InterPro"/>
</dbReference>
<keyword evidence="3 7" id="KW-0805">Transcription regulation</keyword>
<evidence type="ECO:0000259" key="9">
    <source>
        <dbReference type="Pfam" id="PF10513"/>
    </source>
</evidence>
<feature type="region of interest" description="Disordered" evidence="8">
    <location>
        <begin position="312"/>
        <end position="366"/>
    </location>
</feature>
<organism evidence="10 11">
    <name type="scientific">Blyttiomyces helicus</name>
    <dbReference type="NCBI Taxonomy" id="388810"/>
    <lineage>
        <taxon>Eukaryota</taxon>
        <taxon>Fungi</taxon>
        <taxon>Fungi incertae sedis</taxon>
        <taxon>Chytridiomycota</taxon>
        <taxon>Chytridiomycota incertae sedis</taxon>
        <taxon>Chytridiomycetes</taxon>
        <taxon>Chytridiomycetes incertae sedis</taxon>
        <taxon>Blyttiomyces</taxon>
    </lineage>
</organism>
<sequence>MAPSAQTSSGLRSRKVDYKRLLPVYRFSEVTDIDETSAVNRTIPLLATGVEKEEEEEHHLQAALVANQVGNAHSHVYIPTPDASKLSADYDHFYTKTFQQPKSLIRFSTQVEDVIGCPYNIDEVDDAFLERLRQERLAGDAAIIGDDQLETLMWAFEMAGNDKVSGEAPSLAECENFFKRQDSPALQFKEAIPLVYEHWKTRRYTDRGGKMIQPQLSLEEVGLNSDTDPYVCFRRREIKVLRRVRRYDLLSLEKLRKLRDEMARAKDLLEMVAKRESTRRESVTLEHLIFEQRVLVRRLRKKLGVVAAEKEIERSPETQKRKKLRKVDSTEGRTDQKLRLKFRTTQEPKPFVELPPPPESAPPEDHMRRRKQIEEQRGWLDVTEDPYVPLLNPTSGPDLWQQDIINVADASMPADDPSRISRVPCGRRRVGRGGRILFDRHIRPRDCLPSRRSHGGKTRPGFPPVEDLDVDLTEEEEAMWIDLAQRLRFEGSDNDLNVDIIEMDDTASFMAFRALSLGPREEDLRTLMNKPAHMEQFAPQPTSPSQRAAMVPTPPPLVDRQTASPAGVQKKSRPKHAPEGTPRPANGVPPKKKLPAELTQKDALLKQMMAESQVNAHMEQAAVKNYVQQTQQPSSSISTPNGVHPGHSIPSASSPPPTSHPLPNGTAPTPASIMSPMGGMGVGQQVPGAHPGYMSTPNAPKIQQHMQHPHASPRGRYPSATQPSPLPPAQQFQLAHQQQQQQLQQQQATQPPHQQSPQAPQTPQQVPLQPPQPVQQPQPPSQQPQQPQQQRGGRIPAGITGVPPGMQPAYSALHHNPAGLPQGYPPAIAMQLAAGANSAKLKLAGGSAGPLAGMPGLTTAMPPAHLDPQQQMYYQSYMQHAQQHAQQQAREHQQAQLQHQAAQLQHSQQPRPQHQQHPPPAQPQQMQSQQPPQPQPTLHAGPGVNPASSMSDGGNASDKENGVDPPPLDVHGSVPPVVVKPAPAS</sequence>
<feature type="region of interest" description="Disordered" evidence="8">
    <location>
        <begin position="535"/>
        <end position="594"/>
    </location>
</feature>